<organism evidence="1 2">
    <name type="scientific">Tigheibacillus halophilus</name>
    <dbReference type="NCBI Taxonomy" id="361280"/>
    <lineage>
        <taxon>Bacteria</taxon>
        <taxon>Bacillati</taxon>
        <taxon>Bacillota</taxon>
        <taxon>Bacilli</taxon>
        <taxon>Bacillales</taxon>
        <taxon>Bacillaceae</taxon>
        <taxon>Tigheibacillus</taxon>
    </lineage>
</organism>
<protein>
    <submittedName>
        <fullName evidence="1">Uncharacterized protein</fullName>
    </submittedName>
</protein>
<accession>A0ABU5C5R4</accession>
<reference evidence="1 2" key="1">
    <citation type="submission" date="2023-10" db="EMBL/GenBank/DDBJ databases">
        <title>Virgibacillus halophilus 5B73C genome.</title>
        <authorList>
            <person name="Miliotis G."/>
            <person name="Sengupta P."/>
            <person name="Hameed A."/>
            <person name="Chuvochina M."/>
            <person name="Mcdonagh F."/>
            <person name="Simpson A.C."/>
            <person name="Singh N.K."/>
            <person name="Rekha P.D."/>
            <person name="Raman K."/>
            <person name="Hugenholtz P."/>
            <person name="Venkateswaran K."/>
        </authorList>
    </citation>
    <scope>NUCLEOTIDE SEQUENCE [LARGE SCALE GENOMIC DNA]</scope>
    <source>
        <strain evidence="1 2">5B73C</strain>
    </source>
</reference>
<dbReference type="EMBL" id="JAWDIP010000003">
    <property type="protein sequence ID" value="MDY0394667.1"/>
    <property type="molecule type" value="Genomic_DNA"/>
</dbReference>
<sequence length="120" mass="13838">MLGFSFGKKNKIMQAQKLYMQNTYLHFNGYEYVITHGGLLFPVNNALFIEKEIRYFGKAISKQGSENYNNIVINQYGEGLISIDLSSNEIVSIEKYISQDNTIDLQDKEVIEAFLQKLKK</sequence>
<name>A0ABU5C5R4_9BACI</name>
<comment type="caution">
    <text evidence="1">The sequence shown here is derived from an EMBL/GenBank/DDBJ whole genome shotgun (WGS) entry which is preliminary data.</text>
</comment>
<gene>
    <name evidence="1" type="ORF">RWE15_09650</name>
</gene>
<proteinExistence type="predicted"/>
<evidence type="ECO:0000313" key="1">
    <source>
        <dbReference type="EMBL" id="MDY0394667.1"/>
    </source>
</evidence>
<keyword evidence="2" id="KW-1185">Reference proteome</keyword>
<evidence type="ECO:0000313" key="2">
    <source>
        <dbReference type="Proteomes" id="UP001281447"/>
    </source>
</evidence>
<dbReference type="Proteomes" id="UP001281447">
    <property type="component" value="Unassembled WGS sequence"/>
</dbReference>